<sequence length="98" mass="12094">MYMYKIIYMKADYEPWWQFDGWEEYIVSTKQFDTEQQFQMALNHLLAQFRNKYEFEAHKNERFYAFWSEDECEFCEACDDDAQIYHGIIVLTPEAITR</sequence>
<reference evidence="1 2" key="2">
    <citation type="journal article" date="2012" name="J. Biosci. Bioeng.">
        <title>Complete genome sequence and characterization of the N-acylhomoserine lactone-degrading gene of the potato leaf-associated Solibacillus silvestris.</title>
        <authorList>
            <person name="Morohoshi T."/>
            <person name="Tominaga Y."/>
            <person name="Someya N."/>
            <person name="Ikeda T."/>
        </authorList>
    </citation>
    <scope>NUCLEOTIDE SEQUENCE [LARGE SCALE GENOMIC DNA]</scope>
    <source>
        <strain evidence="1 2">StLB046</strain>
    </source>
</reference>
<dbReference type="eggNOG" id="COG4699">
    <property type="taxonomic scope" value="Bacteria"/>
</dbReference>
<dbReference type="HOGENOM" id="CLU_146759_0_0_9"/>
<dbReference type="Pfam" id="PF06279">
    <property type="entry name" value="DUF1033"/>
    <property type="match status" value="1"/>
</dbReference>
<reference evidence="2" key="1">
    <citation type="submission" date="2011-04" db="EMBL/GenBank/DDBJ databases">
        <title>Genome sequence of Solibacillus silvestris StLB046.</title>
        <authorList>
            <person name="Morohoshi T."/>
            <person name="Someya N."/>
            <person name="Ikeda T."/>
        </authorList>
    </citation>
    <scope>NUCLEOTIDE SEQUENCE [LARGE SCALE GENOMIC DNA]</scope>
    <source>
        <strain evidence="2">StLB046</strain>
    </source>
</reference>
<evidence type="ECO:0000313" key="2">
    <source>
        <dbReference type="Proteomes" id="UP000006691"/>
    </source>
</evidence>
<dbReference type="InterPro" id="IPR010434">
    <property type="entry name" value="DUF1033"/>
</dbReference>
<protein>
    <recommendedName>
        <fullName evidence="3">DUF1033 domain-containing protein</fullName>
    </recommendedName>
</protein>
<dbReference type="STRING" id="1002809.SSIL_2114"/>
<keyword evidence="2" id="KW-1185">Reference proteome</keyword>
<dbReference type="AlphaFoldDB" id="F2F5K4"/>
<proteinExistence type="predicted"/>
<gene>
    <name evidence="1" type="ordered locus">SSIL_2114</name>
</gene>
<organism evidence="1 2">
    <name type="scientific">Solibacillus silvestris (strain StLB046)</name>
    <name type="common">Bacillus silvestris</name>
    <dbReference type="NCBI Taxonomy" id="1002809"/>
    <lineage>
        <taxon>Bacteria</taxon>
        <taxon>Bacillati</taxon>
        <taxon>Bacillota</taxon>
        <taxon>Bacilli</taxon>
        <taxon>Bacillales</taxon>
        <taxon>Caryophanaceae</taxon>
        <taxon>Solibacillus</taxon>
    </lineage>
</organism>
<dbReference type="PATRIC" id="fig|1002809.3.peg.2140"/>
<dbReference type="EMBL" id="AP012157">
    <property type="protein sequence ID" value="BAK16537.1"/>
    <property type="molecule type" value="Genomic_DNA"/>
</dbReference>
<dbReference type="KEGG" id="siv:SSIL_2114"/>
<dbReference type="Proteomes" id="UP000006691">
    <property type="component" value="Chromosome"/>
</dbReference>
<name>F2F5K4_SOLSS</name>
<evidence type="ECO:0008006" key="3">
    <source>
        <dbReference type="Google" id="ProtNLM"/>
    </source>
</evidence>
<evidence type="ECO:0000313" key="1">
    <source>
        <dbReference type="EMBL" id="BAK16537.1"/>
    </source>
</evidence>
<accession>F2F5K4</accession>